<evidence type="ECO:0000313" key="2">
    <source>
        <dbReference type="Proteomes" id="UP000053660"/>
    </source>
</evidence>
<organism evidence="1 2">
    <name type="scientific">Oesophagostomum dentatum</name>
    <name type="common">Nodular worm</name>
    <dbReference type="NCBI Taxonomy" id="61180"/>
    <lineage>
        <taxon>Eukaryota</taxon>
        <taxon>Metazoa</taxon>
        <taxon>Ecdysozoa</taxon>
        <taxon>Nematoda</taxon>
        <taxon>Chromadorea</taxon>
        <taxon>Rhabditida</taxon>
        <taxon>Rhabditina</taxon>
        <taxon>Rhabditomorpha</taxon>
        <taxon>Strongyloidea</taxon>
        <taxon>Strongylidae</taxon>
        <taxon>Oesophagostomum</taxon>
    </lineage>
</organism>
<dbReference type="OrthoDB" id="10546141at2759"/>
<dbReference type="AlphaFoldDB" id="A0A0B1SU25"/>
<accession>A0A0B1SU25</accession>
<sequence length="82" mass="9113">MRNSIVKKMIVEGKVNKFPSSTPGDVVNFVNEKLWCKDPDKRPTFASIITTLEKFINAITDKGPDGEDKSAALVGYFICSLF</sequence>
<name>A0A0B1SU25_OESDE</name>
<evidence type="ECO:0008006" key="3">
    <source>
        <dbReference type="Google" id="ProtNLM"/>
    </source>
</evidence>
<evidence type="ECO:0000313" key="1">
    <source>
        <dbReference type="EMBL" id="KHJ86655.1"/>
    </source>
</evidence>
<dbReference type="InterPro" id="IPR011009">
    <property type="entry name" value="Kinase-like_dom_sf"/>
</dbReference>
<reference evidence="1 2" key="1">
    <citation type="submission" date="2014-03" db="EMBL/GenBank/DDBJ databases">
        <title>Draft genome of the hookworm Oesophagostomum dentatum.</title>
        <authorList>
            <person name="Mitreva M."/>
        </authorList>
    </citation>
    <scope>NUCLEOTIDE SEQUENCE [LARGE SCALE GENOMIC DNA]</scope>
    <source>
        <strain evidence="1 2">OD-Hann</strain>
    </source>
</reference>
<dbReference type="EMBL" id="KN559737">
    <property type="protein sequence ID" value="KHJ86655.1"/>
    <property type="molecule type" value="Genomic_DNA"/>
</dbReference>
<dbReference type="Gene3D" id="1.10.510.10">
    <property type="entry name" value="Transferase(Phosphotransferase) domain 1"/>
    <property type="match status" value="1"/>
</dbReference>
<dbReference type="Proteomes" id="UP000053660">
    <property type="component" value="Unassembled WGS sequence"/>
</dbReference>
<proteinExistence type="predicted"/>
<protein>
    <recommendedName>
        <fullName evidence="3">Serine-threonine/tyrosine-protein kinase catalytic domain-containing protein</fullName>
    </recommendedName>
</protein>
<gene>
    <name evidence="1" type="ORF">OESDEN_13586</name>
</gene>
<dbReference type="SUPFAM" id="SSF56112">
    <property type="entry name" value="Protein kinase-like (PK-like)"/>
    <property type="match status" value="1"/>
</dbReference>
<keyword evidence="2" id="KW-1185">Reference proteome</keyword>